<comment type="subcellular location">
    <subcellularLocation>
        <location evidence="1">Cell membrane</location>
        <topology evidence="1">Multi-pass membrane protein</topology>
    </subcellularLocation>
</comment>
<dbReference type="InterPro" id="IPR006135">
    <property type="entry name" value="T3SS_substrate_exporter"/>
</dbReference>
<dbReference type="PANTHER" id="PTHR30531:SF12">
    <property type="entry name" value="FLAGELLAR BIOSYNTHETIC PROTEIN FLHB"/>
    <property type="match status" value="1"/>
</dbReference>
<evidence type="ECO:0000256" key="1">
    <source>
        <dbReference type="ARBA" id="ARBA00004651"/>
    </source>
</evidence>
<dbReference type="InterPro" id="IPR029025">
    <property type="entry name" value="T3SS_substrate_exporter_C"/>
</dbReference>
<dbReference type="Gene3D" id="6.10.250.2080">
    <property type="match status" value="1"/>
</dbReference>
<feature type="transmembrane region" description="Helical" evidence="7">
    <location>
        <begin position="74"/>
        <end position="107"/>
    </location>
</feature>
<dbReference type="InterPro" id="IPR006307">
    <property type="entry name" value="BsaZ-like"/>
</dbReference>
<evidence type="ECO:0000256" key="4">
    <source>
        <dbReference type="ARBA" id="ARBA00022989"/>
    </source>
</evidence>
<dbReference type="EMBL" id="NVUU01000041">
    <property type="protein sequence ID" value="PCI94328.1"/>
    <property type="molecule type" value="Genomic_DNA"/>
</dbReference>
<keyword evidence="4 7" id="KW-1133">Transmembrane helix</keyword>
<sequence length="362" mass="40238">MAEKTEKATPKKLRDARKKGQVAKSQDFPAAFTFMISISLALGLSPYLYKNLAGFMITAFGAIRGTESLQEKAIHLIITGIQVIFLCSLPIMVITTFSGILVSFLIIGPLFSMESMKPDVKRLNPVDNLKNLFKVKTFVELLKSIAKISGALILIYSVVIGSLPEVIATASLPVYGAALVFSDFLHKVVIRVGIFFLAVAIFDLVFQKKNFAKQMMMEKFEIKQEYKDTEGDPQIKGRRKQVAQEIAYQEGPSSAGRAKAIVTNPIHIAIAIEYDAEVEPAPKIITMGKGIIADKIVKVAMENKVPIMRNVPLANELWSMGNISEYIPEDTYAAVAEILKWLAQLEEDEQEYNPELFNNEQK</sequence>
<reference evidence="9" key="1">
    <citation type="submission" date="2017-08" db="EMBL/GenBank/DDBJ databases">
        <title>A dynamic microbial community with high functional redundancy inhabits the cold, oxic subseafloor aquifer.</title>
        <authorList>
            <person name="Tully B.J."/>
            <person name="Wheat C.G."/>
            <person name="Glazer B.T."/>
            <person name="Huber J.A."/>
        </authorList>
    </citation>
    <scope>NUCLEOTIDE SEQUENCE [LARGE SCALE GENOMIC DNA]</scope>
</reference>
<dbReference type="Pfam" id="PF01312">
    <property type="entry name" value="Bac_export_2"/>
    <property type="match status" value="1"/>
</dbReference>
<dbReference type="PANTHER" id="PTHR30531">
    <property type="entry name" value="FLAGELLAR BIOSYNTHETIC PROTEIN FLHB"/>
    <property type="match status" value="1"/>
</dbReference>
<dbReference type="PRINTS" id="PR00950">
    <property type="entry name" value="TYPE3IMSPROT"/>
</dbReference>
<evidence type="ECO:0000256" key="5">
    <source>
        <dbReference type="ARBA" id="ARBA00023136"/>
    </source>
</evidence>
<dbReference type="Gene3D" id="3.40.1690.10">
    <property type="entry name" value="secretion proteins EscU"/>
    <property type="match status" value="1"/>
</dbReference>
<dbReference type="NCBIfam" id="TIGR01404">
    <property type="entry name" value="FlhB_rel_III"/>
    <property type="match status" value="1"/>
</dbReference>
<dbReference type="SUPFAM" id="SSF160544">
    <property type="entry name" value="EscU C-terminal domain-like"/>
    <property type="match status" value="1"/>
</dbReference>
<evidence type="ECO:0000313" key="9">
    <source>
        <dbReference type="Proteomes" id="UP000217838"/>
    </source>
</evidence>
<keyword evidence="2" id="KW-1003">Cell membrane</keyword>
<keyword evidence="3 7" id="KW-0812">Transmembrane</keyword>
<feature type="compositionally biased region" description="Basic and acidic residues" evidence="6">
    <location>
        <begin position="1"/>
        <end position="13"/>
    </location>
</feature>
<evidence type="ECO:0000256" key="3">
    <source>
        <dbReference type="ARBA" id="ARBA00022692"/>
    </source>
</evidence>
<keyword evidence="5 7" id="KW-0472">Membrane</keyword>
<gene>
    <name evidence="8" type="ORF">COB11_04015</name>
</gene>
<dbReference type="NCBIfam" id="NF004950">
    <property type="entry name" value="PRK06298.1"/>
    <property type="match status" value="1"/>
</dbReference>
<evidence type="ECO:0000256" key="7">
    <source>
        <dbReference type="SAM" id="Phobius"/>
    </source>
</evidence>
<dbReference type="AlphaFoldDB" id="A0A2A4YHL5"/>
<evidence type="ECO:0000313" key="8">
    <source>
        <dbReference type="EMBL" id="PCI94328.1"/>
    </source>
</evidence>
<dbReference type="GO" id="GO:0005886">
    <property type="term" value="C:plasma membrane"/>
    <property type="evidence" value="ECO:0007669"/>
    <property type="project" value="UniProtKB-SubCell"/>
</dbReference>
<name>A0A2A4YHL5_UNCAE</name>
<feature type="transmembrane region" description="Helical" evidence="7">
    <location>
        <begin position="28"/>
        <end position="49"/>
    </location>
</feature>
<organism evidence="8 9">
    <name type="scientific">Aerophobetes bacterium</name>
    <dbReference type="NCBI Taxonomy" id="2030807"/>
    <lineage>
        <taxon>Bacteria</taxon>
        <taxon>Candidatus Aerophobota</taxon>
    </lineage>
</organism>
<feature type="region of interest" description="Disordered" evidence="6">
    <location>
        <begin position="1"/>
        <end position="20"/>
    </location>
</feature>
<proteinExistence type="predicted"/>
<protein>
    <submittedName>
        <fullName evidence="8">EscU/YscU/HrcU family type III secretion system export apparatus switch protein</fullName>
    </submittedName>
</protein>
<accession>A0A2A4YHL5</accession>
<feature type="transmembrane region" description="Helical" evidence="7">
    <location>
        <begin position="151"/>
        <end position="176"/>
    </location>
</feature>
<dbReference type="GO" id="GO:0009306">
    <property type="term" value="P:protein secretion"/>
    <property type="evidence" value="ECO:0007669"/>
    <property type="project" value="InterPro"/>
</dbReference>
<feature type="transmembrane region" description="Helical" evidence="7">
    <location>
        <begin position="188"/>
        <end position="206"/>
    </location>
</feature>
<evidence type="ECO:0000256" key="2">
    <source>
        <dbReference type="ARBA" id="ARBA00022475"/>
    </source>
</evidence>
<dbReference type="Proteomes" id="UP000217838">
    <property type="component" value="Unassembled WGS sequence"/>
</dbReference>
<comment type="caution">
    <text evidence="8">The sequence shown here is derived from an EMBL/GenBank/DDBJ whole genome shotgun (WGS) entry which is preliminary data.</text>
</comment>
<evidence type="ECO:0000256" key="6">
    <source>
        <dbReference type="SAM" id="MobiDB-lite"/>
    </source>
</evidence>